<protein>
    <submittedName>
        <fullName evidence="2">LITAF domain-containing protein</fullName>
    </submittedName>
</protein>
<organism evidence="2">
    <name type="scientific">Echinostoma caproni</name>
    <dbReference type="NCBI Taxonomy" id="27848"/>
    <lineage>
        <taxon>Eukaryota</taxon>
        <taxon>Metazoa</taxon>
        <taxon>Spiralia</taxon>
        <taxon>Lophotrochozoa</taxon>
        <taxon>Platyhelminthes</taxon>
        <taxon>Trematoda</taxon>
        <taxon>Digenea</taxon>
        <taxon>Plagiorchiida</taxon>
        <taxon>Echinostomata</taxon>
        <taxon>Echinostomatoidea</taxon>
        <taxon>Echinostomatidae</taxon>
        <taxon>Echinostoma</taxon>
    </lineage>
</organism>
<dbReference type="PROSITE" id="PS51837">
    <property type="entry name" value="LITAF"/>
    <property type="match status" value="1"/>
</dbReference>
<evidence type="ECO:0000259" key="1">
    <source>
        <dbReference type="PROSITE" id="PS51837"/>
    </source>
</evidence>
<evidence type="ECO:0000313" key="2">
    <source>
        <dbReference type="WBParaSite" id="ECPE_0000645801-mRNA-1"/>
    </source>
</evidence>
<feature type="domain" description="LITAF" evidence="1">
    <location>
        <begin position="1"/>
        <end position="83"/>
    </location>
</feature>
<dbReference type="Pfam" id="PF10601">
    <property type="entry name" value="zf-LITAF-like"/>
    <property type="match status" value="1"/>
</dbReference>
<name>A0A183AHL0_9TREM</name>
<dbReference type="InterPro" id="IPR006629">
    <property type="entry name" value="LITAF"/>
</dbReference>
<dbReference type="AlphaFoldDB" id="A0A183AHL0"/>
<accession>A0A183AHL0</accession>
<dbReference type="WBParaSite" id="ECPE_0000645801-mRNA-1">
    <property type="protein sequence ID" value="ECPE_0000645801-mRNA-1"/>
    <property type="gene ID" value="ECPE_0000645801"/>
</dbReference>
<dbReference type="SMART" id="SM00714">
    <property type="entry name" value="LITAF"/>
    <property type="match status" value="1"/>
</dbReference>
<reference evidence="2" key="1">
    <citation type="submission" date="2016-06" db="UniProtKB">
        <authorList>
            <consortium name="WormBaseParasite"/>
        </authorList>
    </citation>
    <scope>IDENTIFICATION</scope>
</reference>
<sequence>LHTPDYSNLRSIFHFISHCICFLLCSRCFPHYVTKTCTVSYANLKSYFRCFFGCCLIPFCVNTCKDVVHKCPSCGQRIGSYRRI</sequence>
<proteinExistence type="predicted"/>